<name>A0AAV2PV36_MEGNR</name>
<dbReference type="InterPro" id="IPR051497">
    <property type="entry name" value="Dev/Hematopoietic_TF"/>
</dbReference>
<dbReference type="InterPro" id="IPR036236">
    <property type="entry name" value="Znf_C2H2_sf"/>
</dbReference>
<feature type="domain" description="C2H2-type" evidence="11">
    <location>
        <begin position="74"/>
        <end position="102"/>
    </location>
</feature>
<accession>A0AAV2PV36</accession>
<evidence type="ECO:0000256" key="1">
    <source>
        <dbReference type="ARBA" id="ARBA00004123"/>
    </source>
</evidence>
<keyword evidence="3" id="KW-0677">Repeat</keyword>
<evidence type="ECO:0000256" key="9">
    <source>
        <dbReference type="PROSITE-ProRule" id="PRU00042"/>
    </source>
</evidence>
<dbReference type="FunFam" id="3.30.160.60:FF:000630">
    <property type="entry name" value="Zinc finger protein 180"/>
    <property type="match status" value="1"/>
</dbReference>
<dbReference type="GO" id="GO:0003700">
    <property type="term" value="F:DNA-binding transcription factor activity"/>
    <property type="evidence" value="ECO:0007669"/>
    <property type="project" value="TreeGrafter"/>
</dbReference>
<feature type="region of interest" description="Disordered" evidence="10">
    <location>
        <begin position="275"/>
        <end position="300"/>
    </location>
</feature>
<dbReference type="GO" id="GO:0006357">
    <property type="term" value="P:regulation of transcription by RNA polymerase II"/>
    <property type="evidence" value="ECO:0007669"/>
    <property type="project" value="TreeGrafter"/>
</dbReference>
<dbReference type="Gene3D" id="3.30.160.60">
    <property type="entry name" value="Classic Zinc Finger"/>
    <property type="match status" value="2"/>
</dbReference>
<keyword evidence="4 9" id="KW-0863">Zinc-finger</keyword>
<evidence type="ECO:0000313" key="12">
    <source>
        <dbReference type="EMBL" id="CAL4064352.1"/>
    </source>
</evidence>
<keyword evidence="2" id="KW-0479">Metal-binding</keyword>
<evidence type="ECO:0000256" key="5">
    <source>
        <dbReference type="ARBA" id="ARBA00022833"/>
    </source>
</evidence>
<dbReference type="GO" id="GO:0008270">
    <property type="term" value="F:zinc ion binding"/>
    <property type="evidence" value="ECO:0007669"/>
    <property type="project" value="UniProtKB-KW"/>
</dbReference>
<dbReference type="PANTHER" id="PTHR45993">
    <property type="entry name" value="B-CELL LYMPHOMA/LEUKEMIA 11"/>
    <property type="match status" value="1"/>
</dbReference>
<dbReference type="SMART" id="SM00355">
    <property type="entry name" value="ZnF_C2H2"/>
    <property type="match status" value="2"/>
</dbReference>
<keyword evidence="8" id="KW-0539">Nucleus</keyword>
<evidence type="ECO:0000313" key="13">
    <source>
        <dbReference type="Proteomes" id="UP001497623"/>
    </source>
</evidence>
<dbReference type="InterPro" id="IPR013087">
    <property type="entry name" value="Znf_C2H2_type"/>
</dbReference>
<evidence type="ECO:0000256" key="10">
    <source>
        <dbReference type="SAM" id="MobiDB-lite"/>
    </source>
</evidence>
<dbReference type="PROSITE" id="PS50157">
    <property type="entry name" value="ZINC_FINGER_C2H2_2"/>
    <property type="match status" value="2"/>
</dbReference>
<organism evidence="12 13">
    <name type="scientific">Meganyctiphanes norvegica</name>
    <name type="common">Northern krill</name>
    <name type="synonym">Thysanopoda norvegica</name>
    <dbReference type="NCBI Taxonomy" id="48144"/>
    <lineage>
        <taxon>Eukaryota</taxon>
        <taxon>Metazoa</taxon>
        <taxon>Ecdysozoa</taxon>
        <taxon>Arthropoda</taxon>
        <taxon>Crustacea</taxon>
        <taxon>Multicrustacea</taxon>
        <taxon>Malacostraca</taxon>
        <taxon>Eumalacostraca</taxon>
        <taxon>Eucarida</taxon>
        <taxon>Euphausiacea</taxon>
        <taxon>Euphausiidae</taxon>
        <taxon>Meganyctiphanes</taxon>
    </lineage>
</organism>
<dbReference type="GO" id="GO:0005634">
    <property type="term" value="C:nucleus"/>
    <property type="evidence" value="ECO:0007669"/>
    <property type="project" value="UniProtKB-SubCell"/>
</dbReference>
<evidence type="ECO:0000256" key="3">
    <source>
        <dbReference type="ARBA" id="ARBA00022737"/>
    </source>
</evidence>
<reference evidence="12 13" key="1">
    <citation type="submission" date="2024-05" db="EMBL/GenBank/DDBJ databases">
        <authorList>
            <person name="Wallberg A."/>
        </authorList>
    </citation>
    <scope>NUCLEOTIDE SEQUENCE [LARGE SCALE GENOMIC DNA]</scope>
</reference>
<dbReference type="Pfam" id="PF13909">
    <property type="entry name" value="zf-H2C2_5"/>
    <property type="match status" value="1"/>
</dbReference>
<keyword evidence="7" id="KW-0804">Transcription</keyword>
<dbReference type="AlphaFoldDB" id="A0AAV2PV36"/>
<evidence type="ECO:0000256" key="7">
    <source>
        <dbReference type="ARBA" id="ARBA00023163"/>
    </source>
</evidence>
<evidence type="ECO:0000256" key="4">
    <source>
        <dbReference type="ARBA" id="ARBA00022771"/>
    </source>
</evidence>
<dbReference type="GO" id="GO:0000978">
    <property type="term" value="F:RNA polymerase II cis-regulatory region sequence-specific DNA binding"/>
    <property type="evidence" value="ECO:0007669"/>
    <property type="project" value="TreeGrafter"/>
</dbReference>
<dbReference type="EMBL" id="CAXKWB010001435">
    <property type="protein sequence ID" value="CAL4064352.1"/>
    <property type="molecule type" value="Genomic_DNA"/>
</dbReference>
<evidence type="ECO:0000256" key="2">
    <source>
        <dbReference type="ARBA" id="ARBA00022723"/>
    </source>
</evidence>
<keyword evidence="5" id="KW-0862">Zinc</keyword>
<keyword evidence="6" id="KW-0805">Transcription regulation</keyword>
<feature type="domain" description="C2H2-type" evidence="11">
    <location>
        <begin position="46"/>
        <end position="73"/>
    </location>
</feature>
<evidence type="ECO:0000256" key="8">
    <source>
        <dbReference type="ARBA" id="ARBA00023242"/>
    </source>
</evidence>
<dbReference type="Proteomes" id="UP001497623">
    <property type="component" value="Unassembled WGS sequence"/>
</dbReference>
<keyword evidence="13" id="KW-1185">Reference proteome</keyword>
<evidence type="ECO:0000259" key="11">
    <source>
        <dbReference type="PROSITE" id="PS50157"/>
    </source>
</evidence>
<protein>
    <recommendedName>
        <fullName evidence="11">C2H2-type domain-containing protein</fullName>
    </recommendedName>
</protein>
<sequence length="300" mass="33413">MERRKHATSLHGQSNYLQQPWNHMYSTQNIQSQSSDPNNDLNLEKTTCNICGYKAKAISHLQIHFRKHTGEKPFHCQHCSFSSAQSNNLKAHIKRVHSPPEIRSTSLAAITGKQFSRADEQLHNKNVSTSPVSQRSMHTLDQTPRILNSCTTNPYSDAYEEMGAPMSQVLYNDSSNNLPCTPTSLPTIAEASTFKASSYINTEISGSEFLWRETLQPHANTAVTSIKSKALHSKSIKISDSGSLSGSTGTFQSQCIAKETQNFIIDQVTTQHQSLENNDNLSTKTQKQKQHDGLASYTEL</sequence>
<evidence type="ECO:0000256" key="6">
    <source>
        <dbReference type="ARBA" id="ARBA00023015"/>
    </source>
</evidence>
<feature type="compositionally biased region" description="Polar residues" evidence="10">
    <location>
        <begin position="275"/>
        <end position="285"/>
    </location>
</feature>
<comment type="subcellular location">
    <subcellularLocation>
        <location evidence="1">Nucleus</location>
    </subcellularLocation>
</comment>
<dbReference type="SUPFAM" id="SSF57667">
    <property type="entry name" value="beta-beta-alpha zinc fingers"/>
    <property type="match status" value="1"/>
</dbReference>
<dbReference type="PANTHER" id="PTHR45993:SF6">
    <property type="entry name" value="C2H2-TYPE DOMAIN-CONTAINING PROTEIN"/>
    <property type="match status" value="1"/>
</dbReference>
<proteinExistence type="predicted"/>
<comment type="caution">
    <text evidence="12">The sequence shown here is derived from an EMBL/GenBank/DDBJ whole genome shotgun (WGS) entry which is preliminary data.</text>
</comment>
<gene>
    <name evidence="12" type="ORF">MNOR_LOCUS4001</name>
</gene>